<dbReference type="RefSeq" id="WP_187670510.1">
    <property type="nucleotide sequence ID" value="NZ_CAJFCI010000030.1"/>
</dbReference>
<feature type="transmembrane region" description="Helical" evidence="6">
    <location>
        <begin position="27"/>
        <end position="51"/>
    </location>
</feature>
<evidence type="ECO:0000256" key="2">
    <source>
        <dbReference type="ARBA" id="ARBA00022475"/>
    </source>
</evidence>
<keyword evidence="8" id="KW-1185">Reference proteome</keyword>
<evidence type="ECO:0000313" key="8">
    <source>
        <dbReference type="Proteomes" id="UP000583387"/>
    </source>
</evidence>
<accession>A0A7U7ELQ8</accession>
<proteinExistence type="predicted"/>
<comment type="caution">
    <text evidence="7">The sequence shown here is derived from an EMBL/GenBank/DDBJ whole genome shotgun (WGS) entry which is preliminary data.</text>
</comment>
<evidence type="ECO:0000313" key="7">
    <source>
        <dbReference type="EMBL" id="CAD5107161.1"/>
    </source>
</evidence>
<reference evidence="7 8" key="1">
    <citation type="submission" date="2020-08" db="EMBL/GenBank/DDBJ databases">
        <authorList>
            <person name="Criscuolo A."/>
        </authorList>
    </citation>
    <scope>NUCLEOTIDE SEQUENCE [LARGE SCALE GENOMIC DNA]</scope>
    <source>
        <strain evidence="7">CIP111764</strain>
    </source>
</reference>
<dbReference type="Proteomes" id="UP000583387">
    <property type="component" value="Unassembled WGS sequence"/>
</dbReference>
<keyword evidence="2" id="KW-1003">Cell membrane</keyword>
<keyword evidence="5 6" id="KW-0472">Membrane</keyword>
<protein>
    <recommendedName>
        <fullName evidence="9">Cytochrome C oxidase subunit IV</fullName>
    </recommendedName>
</protein>
<name>A0A7U7ELQ8_9GAMM</name>
<feature type="transmembrane region" description="Helical" evidence="6">
    <location>
        <begin position="63"/>
        <end position="81"/>
    </location>
</feature>
<dbReference type="AlphaFoldDB" id="A0A7U7ELQ8"/>
<dbReference type="EMBL" id="CAJFCI010000030">
    <property type="protein sequence ID" value="CAD5107161.1"/>
    <property type="molecule type" value="Genomic_DNA"/>
</dbReference>
<gene>
    <name evidence="7" type="ORF">PSEWESI4_01432</name>
</gene>
<evidence type="ECO:0008006" key="9">
    <source>
        <dbReference type="Google" id="ProtNLM"/>
    </source>
</evidence>
<comment type="subcellular location">
    <subcellularLocation>
        <location evidence="1">Cell membrane</location>
        <topology evidence="1">Multi-pass membrane protein</topology>
    </subcellularLocation>
</comment>
<evidence type="ECO:0000256" key="3">
    <source>
        <dbReference type="ARBA" id="ARBA00022692"/>
    </source>
</evidence>
<keyword evidence="4 6" id="KW-1133">Transmembrane helix</keyword>
<evidence type="ECO:0000256" key="1">
    <source>
        <dbReference type="ARBA" id="ARBA00004651"/>
    </source>
</evidence>
<evidence type="ECO:0000256" key="4">
    <source>
        <dbReference type="ARBA" id="ARBA00022989"/>
    </source>
</evidence>
<organism evidence="7 8">
    <name type="scientific">Zestomonas carbonaria</name>
    <dbReference type="NCBI Taxonomy" id="2762745"/>
    <lineage>
        <taxon>Bacteria</taxon>
        <taxon>Pseudomonadati</taxon>
        <taxon>Pseudomonadota</taxon>
        <taxon>Gammaproteobacteria</taxon>
        <taxon>Pseudomonadales</taxon>
        <taxon>Pseudomonadaceae</taxon>
        <taxon>Zestomonas</taxon>
    </lineage>
</organism>
<keyword evidence="3 6" id="KW-0812">Transmembrane</keyword>
<dbReference type="InterPro" id="IPR005171">
    <property type="entry name" value="Cyt_c_oxidase_su4_prok"/>
</dbReference>
<dbReference type="Pfam" id="PF03626">
    <property type="entry name" value="COX4_pro"/>
    <property type="match status" value="1"/>
</dbReference>
<dbReference type="GO" id="GO:0005886">
    <property type="term" value="C:plasma membrane"/>
    <property type="evidence" value="ECO:0007669"/>
    <property type="project" value="UniProtKB-SubCell"/>
</dbReference>
<evidence type="ECO:0000256" key="6">
    <source>
        <dbReference type="SAM" id="Phobius"/>
    </source>
</evidence>
<sequence>MKALTGAWLALVVLSLATVWMGGRESLGLLAAAGILGLALGKAWVIVARFMELGPGPALWRRLLLGWPVLLAVAVLALHPIG</sequence>
<evidence type="ECO:0000256" key="5">
    <source>
        <dbReference type="ARBA" id="ARBA00023136"/>
    </source>
</evidence>